<protein>
    <submittedName>
        <fullName evidence="1">Uncharacterized protein</fullName>
    </submittedName>
</protein>
<organism evidence="1 2">
    <name type="scientific">Parasponia andersonii</name>
    <name type="common">Sponia andersonii</name>
    <dbReference type="NCBI Taxonomy" id="3476"/>
    <lineage>
        <taxon>Eukaryota</taxon>
        <taxon>Viridiplantae</taxon>
        <taxon>Streptophyta</taxon>
        <taxon>Embryophyta</taxon>
        <taxon>Tracheophyta</taxon>
        <taxon>Spermatophyta</taxon>
        <taxon>Magnoliopsida</taxon>
        <taxon>eudicotyledons</taxon>
        <taxon>Gunneridae</taxon>
        <taxon>Pentapetalae</taxon>
        <taxon>rosids</taxon>
        <taxon>fabids</taxon>
        <taxon>Rosales</taxon>
        <taxon>Cannabaceae</taxon>
        <taxon>Parasponia</taxon>
    </lineage>
</organism>
<gene>
    <name evidence="1" type="ORF">PanWU01x14_268560</name>
</gene>
<reference evidence="2" key="1">
    <citation type="submission" date="2016-06" db="EMBL/GenBank/DDBJ databases">
        <title>Parallel loss of symbiosis genes in relatives of nitrogen-fixing non-legume Parasponia.</title>
        <authorList>
            <person name="Van Velzen R."/>
            <person name="Holmer R."/>
            <person name="Bu F."/>
            <person name="Rutten L."/>
            <person name="Van Zeijl A."/>
            <person name="Liu W."/>
            <person name="Santuari L."/>
            <person name="Cao Q."/>
            <person name="Sharma T."/>
            <person name="Shen D."/>
            <person name="Roswanjaya Y."/>
            <person name="Wardhani T."/>
            <person name="Kalhor M.S."/>
            <person name="Jansen J."/>
            <person name="Van den Hoogen J."/>
            <person name="Gungor B."/>
            <person name="Hartog M."/>
            <person name="Hontelez J."/>
            <person name="Verver J."/>
            <person name="Yang W.-C."/>
            <person name="Schijlen E."/>
            <person name="Repin R."/>
            <person name="Schilthuizen M."/>
            <person name="Schranz E."/>
            <person name="Heidstra R."/>
            <person name="Miyata K."/>
            <person name="Fedorova E."/>
            <person name="Kohlen W."/>
            <person name="Bisseling T."/>
            <person name="Smit S."/>
            <person name="Geurts R."/>
        </authorList>
    </citation>
    <scope>NUCLEOTIDE SEQUENCE [LARGE SCALE GENOMIC DNA]</scope>
    <source>
        <strain evidence="2">cv. WU1-14</strain>
    </source>
</reference>
<dbReference type="EMBL" id="JXTB01000354">
    <property type="protein sequence ID" value="PON44258.1"/>
    <property type="molecule type" value="Genomic_DNA"/>
</dbReference>
<feature type="non-terminal residue" evidence="1">
    <location>
        <position position="1"/>
    </location>
</feature>
<accession>A0A2P5B634</accession>
<keyword evidence="2" id="KW-1185">Reference proteome</keyword>
<dbReference type="Proteomes" id="UP000237105">
    <property type="component" value="Unassembled WGS sequence"/>
</dbReference>
<name>A0A2P5B634_PARAD</name>
<sequence length="90" mass="10249">LIRKGHGSVRTQKECELGLAQSNKRQQCPVVHLSLGDQFQWSSKIFEHFLAILINFNIHKAVCISVWQGAVLSFPLLTRAIHKVLDKKDK</sequence>
<evidence type="ECO:0000313" key="1">
    <source>
        <dbReference type="EMBL" id="PON44258.1"/>
    </source>
</evidence>
<comment type="caution">
    <text evidence="1">The sequence shown here is derived from an EMBL/GenBank/DDBJ whole genome shotgun (WGS) entry which is preliminary data.</text>
</comment>
<evidence type="ECO:0000313" key="2">
    <source>
        <dbReference type="Proteomes" id="UP000237105"/>
    </source>
</evidence>
<dbReference type="AlphaFoldDB" id="A0A2P5B634"/>
<proteinExistence type="predicted"/>